<sequence>MVGEFKVGDKVTWVSQAGGYTKVKSDVVVEVVKPGGRPSREAFESLYTGNGIGAPRMHQSYVVRVPGATSKAAGAVYWPRAASLQPAPEDGKASANRTE</sequence>
<dbReference type="EMBL" id="CP090643">
    <property type="protein sequence ID" value="WFN23689.1"/>
    <property type="molecule type" value="Genomic_DNA"/>
</dbReference>
<name>A0A250LLM8_9BURK</name>
<dbReference type="Proteomes" id="UP001220209">
    <property type="component" value="Plasmid unnamed1"/>
</dbReference>
<dbReference type="OrthoDB" id="9256239at2"/>
<keyword evidence="1" id="KW-0614">Plasmid</keyword>
<gene>
    <name evidence="1" type="ORF">BCCH1_79570</name>
    <name evidence="2" type="ORF">LXE91_39845</name>
</gene>
<evidence type="ECO:0008006" key="4">
    <source>
        <dbReference type="Google" id="ProtNLM"/>
    </source>
</evidence>
<dbReference type="RefSeq" id="WP_052760116.1">
    <property type="nucleotide sequence ID" value="NZ_AP018360.1"/>
</dbReference>
<organism evidence="1">
    <name type="scientific">Burkholderia contaminans</name>
    <dbReference type="NCBI Taxonomy" id="488447"/>
    <lineage>
        <taxon>Bacteria</taxon>
        <taxon>Pseudomonadati</taxon>
        <taxon>Pseudomonadota</taxon>
        <taxon>Betaproteobacteria</taxon>
        <taxon>Burkholderiales</taxon>
        <taxon>Burkholderiaceae</taxon>
        <taxon>Burkholderia</taxon>
        <taxon>Burkholderia cepacia complex</taxon>
    </lineage>
</organism>
<evidence type="ECO:0000313" key="2">
    <source>
        <dbReference type="EMBL" id="WFN23689.1"/>
    </source>
</evidence>
<evidence type="ECO:0000313" key="3">
    <source>
        <dbReference type="Proteomes" id="UP001220209"/>
    </source>
</evidence>
<geneLocation type="plasmid" evidence="2 3">
    <name>unnamed1</name>
</geneLocation>
<dbReference type="AlphaFoldDB" id="A0A250LLM8"/>
<geneLocation type="plasmid" evidence="1">
    <name>pBC453</name>
</geneLocation>
<evidence type="ECO:0000313" key="1">
    <source>
        <dbReference type="EMBL" id="BBA45446.1"/>
    </source>
</evidence>
<reference evidence="1" key="2">
    <citation type="journal article" date="2017" name="Genome Announc.">
        <title>High-Quality Draft Genome Sequence of Burkholderia contaminans CH-1, a Gram-Negative Bacterium That Metabolizes 2-Azahypoxanthine, a Plant Growth-Regulating Compound.</title>
        <authorList>
            <person name="Choi J.-H."/>
            <person name="Sugiura H."/>
            <person name="Moriuchi R."/>
            <person name="Kawagishi H."/>
            <person name="Dohra H."/>
        </authorList>
    </citation>
    <scope>NUCLEOTIDE SEQUENCE</scope>
    <source>
        <strain evidence="1">CH-1</strain>
        <plasmid evidence="1">pBC453</plasmid>
    </source>
</reference>
<reference evidence="1" key="1">
    <citation type="journal article" date="2016" name="Biosci. Biotechnol. Biochem.">
        <title>Bioconversion of AHX to AOH by resting cells of Burkholderia contaminans CH-1.</title>
        <authorList>
            <person name="Choi J.H."/>
            <person name="Kikuchi A."/>
            <person name="Pumkaeo P."/>
            <person name="Hirai H."/>
            <person name="Tokuyama S."/>
            <person name="Kawagishi H."/>
        </authorList>
    </citation>
    <scope>NUCLEOTIDE SEQUENCE</scope>
    <source>
        <strain evidence="1">CH-1</strain>
        <plasmid evidence="1">pBC453</plasmid>
    </source>
</reference>
<protein>
    <recommendedName>
        <fullName evidence="4">DUF2945 domain-containing protein</fullName>
    </recommendedName>
</protein>
<reference evidence="2 3" key="3">
    <citation type="submission" date="2021-12" db="EMBL/GenBank/DDBJ databases">
        <title>Genomic and phenotypic characterization of three Burkholderia contaminans isolates recovered from different sources.</title>
        <authorList>
            <person name="Lopez De Volder A."/>
            <person name="Fan Y."/>
            <person name="Nunvar J."/>
            <person name="Herrera T."/>
            <person name="Timp W."/>
            <person name="Degrossi J."/>
        </authorList>
    </citation>
    <scope>NUCLEOTIDE SEQUENCE [LARGE SCALE GENOMIC DNA]</scope>
    <source>
        <strain evidence="2 3">LMG 23361</strain>
        <plasmid evidence="2 3">unnamed1</plasmid>
    </source>
</reference>
<accession>A0A250LLM8</accession>
<dbReference type="EMBL" id="AP018360">
    <property type="protein sequence ID" value="BBA45446.1"/>
    <property type="molecule type" value="Genomic_DNA"/>
</dbReference>
<proteinExistence type="predicted"/>